<feature type="transmembrane region" description="Helical" evidence="2">
    <location>
        <begin position="578"/>
        <end position="596"/>
    </location>
</feature>
<gene>
    <name evidence="7" type="primary">oac-53</name>
    <name evidence="5 7" type="ORF">CBG04996</name>
    <name evidence="5" type="ORF">CBG_04996</name>
</gene>
<organism evidence="5 6">
    <name type="scientific">Caenorhabditis briggsae</name>
    <dbReference type="NCBI Taxonomy" id="6238"/>
    <lineage>
        <taxon>Eukaryota</taxon>
        <taxon>Metazoa</taxon>
        <taxon>Ecdysozoa</taxon>
        <taxon>Nematoda</taxon>
        <taxon>Chromadorea</taxon>
        <taxon>Rhabditida</taxon>
        <taxon>Rhabditina</taxon>
        <taxon>Rhabditomorpha</taxon>
        <taxon>Rhabditoidea</taxon>
        <taxon>Rhabditidae</taxon>
        <taxon>Peloderinae</taxon>
        <taxon>Caenorhabditis</taxon>
    </lineage>
</organism>
<evidence type="ECO:0000313" key="6">
    <source>
        <dbReference type="Proteomes" id="UP000008549"/>
    </source>
</evidence>
<feature type="transmembrane region" description="Helical" evidence="2">
    <location>
        <begin position="538"/>
        <end position="557"/>
    </location>
</feature>
<reference evidence="5 6" key="1">
    <citation type="journal article" date="2003" name="PLoS Biol.">
        <title>The genome sequence of Caenorhabditis briggsae: a platform for comparative genomics.</title>
        <authorList>
            <person name="Stein L.D."/>
            <person name="Bao Z."/>
            <person name="Blasiar D."/>
            <person name="Blumenthal T."/>
            <person name="Brent M.R."/>
            <person name="Chen N."/>
            <person name="Chinwalla A."/>
            <person name="Clarke L."/>
            <person name="Clee C."/>
            <person name="Coghlan A."/>
            <person name="Coulson A."/>
            <person name="D'Eustachio P."/>
            <person name="Fitch D.H."/>
            <person name="Fulton L.A."/>
            <person name="Fulton R.E."/>
            <person name="Griffiths-Jones S."/>
            <person name="Harris T.W."/>
            <person name="Hillier L.W."/>
            <person name="Kamath R."/>
            <person name="Kuwabara P.E."/>
            <person name="Mardis E.R."/>
            <person name="Marra M.A."/>
            <person name="Miner T.L."/>
            <person name="Minx P."/>
            <person name="Mullikin J.C."/>
            <person name="Plumb R.W."/>
            <person name="Rogers J."/>
            <person name="Schein J.E."/>
            <person name="Sohrmann M."/>
            <person name="Spieth J."/>
            <person name="Stajich J.E."/>
            <person name="Wei C."/>
            <person name="Willey D."/>
            <person name="Wilson R.K."/>
            <person name="Durbin R."/>
            <person name="Waterston R.H."/>
        </authorList>
    </citation>
    <scope>NUCLEOTIDE SEQUENCE [LARGE SCALE GENOMIC DNA]</scope>
    <source>
        <strain evidence="5 6">AF16</strain>
    </source>
</reference>
<dbReference type="AlphaFoldDB" id="A8WYY3"/>
<evidence type="ECO:0000256" key="2">
    <source>
        <dbReference type="SAM" id="Phobius"/>
    </source>
</evidence>
<dbReference type="eggNOG" id="KOG3700">
    <property type="taxonomic scope" value="Eukaryota"/>
</dbReference>
<keyword evidence="2" id="KW-0812">Transmembrane</keyword>
<sequence>MIKIFNLFFVFLTVSSRNTDWQDLILSTIPHLNYTGVSAQCTKETKLWLGSLELFLAESSICMSVFRILFKNHLIYLELDSFGRLLQPGLLELSTTFEGSFQECEQISGVKYDTNYCYMSLLPKFHNPFSSLPFRSAVCMPRSCKHHDLPILYNQLGSKLFTARVAFCVHQDVEKDSAFWGFTVFMIVMVSISILATTVDFLRESVYEKTSDQEKNIALKILIAFSFWTNAGQVLSVKEQKPGFIKSLDCIRAFSMSWVVAGHALMYFLFSGKSSNSWSNKKSPINSDALLPLSSVSKHIWNHLFLQAVLSVDTFFLLSGIVVAYLFFKQRPKPAVIKSPLTWILFYLHRYLRLTPPYMLFIGFFVVYSPYVQGPYNAWMWNAQNHEANACKSNWWRNLLYINNYDLNQMTTCYGVSWYLAVDTQLYILAPIVLIALYFSFAAGFNSRTQKNFFSASGEHNNVIYQRPWIRCTPYLLGLLTGYIIATYGKRQIRLNWAICVVCWLVAFGIGFACLFSNYDYDNGSYWSPFAKATFCNFSRLFWSIAVAWVIVANHFGCGGKPLGPINSFMSHPIWQPFGRLSYCAYIVHWMVLYYYLNVGDRPIHYFNTWQVYCYYAIPATILSYVAAFFWSCLFEVSTLKLEKMLIEAILSIGSGSGLGSPSNNATPKKPISDESSQSQNGVGKEHESWEIEPETDCSSLKL</sequence>
<evidence type="ECO:0000256" key="1">
    <source>
        <dbReference type="SAM" id="MobiDB-lite"/>
    </source>
</evidence>
<dbReference type="InParanoid" id="A8WYY3"/>
<feature type="transmembrane region" description="Helical" evidence="2">
    <location>
        <begin position="495"/>
        <end position="518"/>
    </location>
</feature>
<feature type="transmembrane region" description="Helical" evidence="2">
    <location>
        <begin position="616"/>
        <end position="635"/>
    </location>
</feature>
<feature type="domain" description="Nose resistant-to-fluoxetine protein N-terminal" evidence="4">
    <location>
        <begin position="38"/>
        <end position="170"/>
    </location>
</feature>
<feature type="signal peptide" evidence="3">
    <location>
        <begin position="1"/>
        <end position="16"/>
    </location>
</feature>
<feature type="transmembrane region" description="Helical" evidence="2">
    <location>
        <begin position="178"/>
        <end position="197"/>
    </location>
</feature>
<evidence type="ECO:0000256" key="3">
    <source>
        <dbReference type="SAM" id="SignalP"/>
    </source>
</evidence>
<accession>A8WYY3</accession>
<protein>
    <submittedName>
        <fullName evidence="5">Protein CBG04996</fullName>
    </submittedName>
</protein>
<keyword evidence="2" id="KW-0472">Membrane</keyword>
<proteinExistence type="predicted"/>
<feature type="transmembrane region" description="Helical" evidence="2">
    <location>
        <begin position="351"/>
        <end position="371"/>
    </location>
</feature>
<feature type="transmembrane region" description="Helical" evidence="2">
    <location>
        <begin position="249"/>
        <end position="270"/>
    </location>
</feature>
<dbReference type="EMBL" id="HE601135">
    <property type="protein sequence ID" value="CAP25591.2"/>
    <property type="molecule type" value="Genomic_DNA"/>
</dbReference>
<name>A8WYY3_CAEBR</name>
<dbReference type="HOGENOM" id="CLU_007874_3_2_1"/>
<dbReference type="SMART" id="SM00703">
    <property type="entry name" value="NRF"/>
    <property type="match status" value="1"/>
</dbReference>
<dbReference type="WormBase" id="CBG04996">
    <property type="protein sequence ID" value="CBP06916"/>
    <property type="gene ID" value="WBGene00027560"/>
    <property type="gene designation" value="Cbr-oac-53"/>
</dbReference>
<dbReference type="InterPro" id="IPR002656">
    <property type="entry name" value="Acyl_transf_3_dom"/>
</dbReference>
<dbReference type="InterPro" id="IPR052728">
    <property type="entry name" value="O2_lipid_transport_reg"/>
</dbReference>
<dbReference type="PANTHER" id="PTHR11161">
    <property type="entry name" value="O-ACYLTRANSFERASE"/>
    <property type="match status" value="1"/>
</dbReference>
<dbReference type="Proteomes" id="UP000008549">
    <property type="component" value="Unassembled WGS sequence"/>
</dbReference>
<dbReference type="FunCoup" id="A8WYY3">
    <property type="interactions" value="8"/>
</dbReference>
<keyword evidence="3" id="KW-0732">Signal</keyword>
<dbReference type="InterPro" id="IPR006621">
    <property type="entry name" value="Nose-resist-to-fluoxetine_N"/>
</dbReference>
<evidence type="ECO:0000313" key="5">
    <source>
        <dbReference type="EMBL" id="CAP25591.2"/>
    </source>
</evidence>
<feature type="region of interest" description="Disordered" evidence="1">
    <location>
        <begin position="660"/>
        <end position="703"/>
    </location>
</feature>
<feature type="transmembrane region" description="Helical" evidence="2">
    <location>
        <begin position="304"/>
        <end position="328"/>
    </location>
</feature>
<keyword evidence="2" id="KW-1133">Transmembrane helix</keyword>
<reference evidence="5 6" key="2">
    <citation type="journal article" date="2011" name="PLoS Genet.">
        <title>Caenorhabditis briggsae recombinant inbred line genotypes reveal inter-strain incompatibility and the evolution of recombination.</title>
        <authorList>
            <person name="Ross J.A."/>
            <person name="Koboldt D.C."/>
            <person name="Staisch J.E."/>
            <person name="Chamberlin H.M."/>
            <person name="Gupta B.P."/>
            <person name="Miller R.D."/>
            <person name="Baird S.E."/>
            <person name="Haag E.S."/>
        </authorList>
    </citation>
    <scope>NUCLEOTIDE SEQUENCE [LARGE SCALE GENOMIC DNA]</scope>
    <source>
        <strain evidence="5 6">AF16</strain>
    </source>
</reference>
<keyword evidence="6" id="KW-1185">Reference proteome</keyword>
<feature type="transmembrane region" description="Helical" evidence="2">
    <location>
        <begin position="426"/>
        <end position="445"/>
    </location>
</feature>
<feature type="chain" id="PRO_5002729710" evidence="3">
    <location>
        <begin position="17"/>
        <end position="703"/>
    </location>
</feature>
<dbReference type="OMA" id="WPANQGI"/>
<dbReference type="Pfam" id="PF01757">
    <property type="entry name" value="Acyl_transf_3"/>
    <property type="match status" value="1"/>
</dbReference>
<evidence type="ECO:0000259" key="4">
    <source>
        <dbReference type="SMART" id="SM00703"/>
    </source>
</evidence>
<evidence type="ECO:0000313" key="7">
    <source>
        <dbReference type="WormBase" id="CBG04996"/>
    </source>
</evidence>
<dbReference type="GO" id="GO:0016747">
    <property type="term" value="F:acyltransferase activity, transferring groups other than amino-acyl groups"/>
    <property type="evidence" value="ECO:0007669"/>
    <property type="project" value="InterPro"/>
</dbReference>
<dbReference type="PANTHER" id="PTHR11161:SF0">
    <property type="entry name" value="O-ACYLTRANSFERASE LIKE PROTEIN"/>
    <property type="match status" value="1"/>
</dbReference>